<keyword evidence="3" id="KW-1003">Cell membrane</keyword>
<dbReference type="KEGG" id="boz:DBV39_16755"/>
<evidence type="ECO:0000313" key="12">
    <source>
        <dbReference type="Proteomes" id="UP000244571"/>
    </source>
</evidence>
<comment type="subunit">
    <text evidence="9">The complex comprises the extracytoplasmic solute receptor protein and the two transmembrane proteins.</text>
</comment>
<accession>A0A2R4XMS1</accession>
<name>A0A2R4XMS1_9BURK</name>
<sequence>MLSKVLDRLFTWSGYLAGIFLVLIGILVVAQIIARMLNTQIPSVDEFAGYSLAASSFLGLAYSFRSGSHIRVTLITDKLSQPVQRVVLILVLLFALTMISIWSYNAIYLVYESWLFNEVSTGIIKYPIWIPQISMGIGVVLFCLALLEDLIRVVTGKTPNFEKNQERMAED</sequence>
<keyword evidence="12" id="KW-1185">Reference proteome</keyword>
<dbReference type="GO" id="GO:0022857">
    <property type="term" value="F:transmembrane transporter activity"/>
    <property type="evidence" value="ECO:0007669"/>
    <property type="project" value="UniProtKB-UniRule"/>
</dbReference>
<dbReference type="InterPro" id="IPR055348">
    <property type="entry name" value="DctQ"/>
</dbReference>
<evidence type="ECO:0000256" key="3">
    <source>
        <dbReference type="ARBA" id="ARBA00022475"/>
    </source>
</evidence>
<keyword evidence="4 9" id="KW-0997">Cell inner membrane</keyword>
<dbReference type="GO" id="GO:0005886">
    <property type="term" value="C:plasma membrane"/>
    <property type="evidence" value="ECO:0007669"/>
    <property type="project" value="UniProtKB-SubCell"/>
</dbReference>
<comment type="function">
    <text evidence="9">Part of the tripartite ATP-independent periplasmic (TRAP) transport system.</text>
</comment>
<evidence type="ECO:0000256" key="1">
    <source>
        <dbReference type="ARBA" id="ARBA00004429"/>
    </source>
</evidence>
<protein>
    <recommendedName>
        <fullName evidence="9">TRAP transporter small permease protein</fullName>
    </recommendedName>
</protein>
<proteinExistence type="inferred from homology"/>
<evidence type="ECO:0000256" key="6">
    <source>
        <dbReference type="ARBA" id="ARBA00022989"/>
    </source>
</evidence>
<comment type="subcellular location">
    <subcellularLocation>
        <location evidence="1 9">Cell inner membrane</location>
        <topology evidence="1 9">Multi-pass membrane protein</topology>
    </subcellularLocation>
</comment>
<dbReference type="OrthoDB" id="26202at2"/>
<keyword evidence="5 9" id="KW-0812">Transmembrane</keyword>
<keyword evidence="6 9" id="KW-1133">Transmembrane helix</keyword>
<dbReference type="RefSeq" id="WP_108622517.1">
    <property type="nucleotide sequence ID" value="NZ_CP028901.1"/>
</dbReference>
<feature type="transmembrane region" description="Helical" evidence="9">
    <location>
        <begin position="86"/>
        <end position="108"/>
    </location>
</feature>
<dbReference type="AlphaFoldDB" id="A0A2R4XMS1"/>
<dbReference type="Pfam" id="PF04290">
    <property type="entry name" value="DctQ"/>
    <property type="match status" value="1"/>
</dbReference>
<dbReference type="InterPro" id="IPR007387">
    <property type="entry name" value="TRAP_DctQ"/>
</dbReference>
<dbReference type="EMBL" id="CP028901">
    <property type="protein sequence ID" value="AWB35107.1"/>
    <property type="molecule type" value="Genomic_DNA"/>
</dbReference>
<comment type="similarity">
    <text evidence="8 9">Belongs to the TRAP transporter small permease family.</text>
</comment>
<evidence type="ECO:0000259" key="10">
    <source>
        <dbReference type="Pfam" id="PF04290"/>
    </source>
</evidence>
<organism evidence="11 12">
    <name type="scientific">Orrella marina</name>
    <dbReference type="NCBI Taxonomy" id="2163011"/>
    <lineage>
        <taxon>Bacteria</taxon>
        <taxon>Pseudomonadati</taxon>
        <taxon>Pseudomonadota</taxon>
        <taxon>Betaproteobacteria</taxon>
        <taxon>Burkholderiales</taxon>
        <taxon>Alcaligenaceae</taxon>
        <taxon>Orrella</taxon>
    </lineage>
</organism>
<dbReference type="GO" id="GO:0015740">
    <property type="term" value="P:C4-dicarboxylate transport"/>
    <property type="evidence" value="ECO:0007669"/>
    <property type="project" value="TreeGrafter"/>
</dbReference>
<dbReference type="PANTHER" id="PTHR35011">
    <property type="entry name" value="2,3-DIKETO-L-GULONATE TRAP TRANSPORTER SMALL PERMEASE PROTEIN YIAM"/>
    <property type="match status" value="1"/>
</dbReference>
<evidence type="ECO:0000256" key="2">
    <source>
        <dbReference type="ARBA" id="ARBA00022448"/>
    </source>
</evidence>
<keyword evidence="7 9" id="KW-0472">Membrane</keyword>
<evidence type="ECO:0000313" key="11">
    <source>
        <dbReference type="EMBL" id="AWB35107.1"/>
    </source>
</evidence>
<feature type="domain" description="Tripartite ATP-independent periplasmic transporters DctQ component" evidence="10">
    <location>
        <begin position="26"/>
        <end position="155"/>
    </location>
</feature>
<feature type="transmembrane region" description="Helical" evidence="9">
    <location>
        <begin position="128"/>
        <end position="147"/>
    </location>
</feature>
<feature type="transmembrane region" description="Helical" evidence="9">
    <location>
        <begin position="12"/>
        <end position="35"/>
    </location>
</feature>
<evidence type="ECO:0000256" key="8">
    <source>
        <dbReference type="ARBA" id="ARBA00038436"/>
    </source>
</evidence>
<feature type="transmembrane region" description="Helical" evidence="9">
    <location>
        <begin position="47"/>
        <end position="65"/>
    </location>
</feature>
<evidence type="ECO:0000256" key="9">
    <source>
        <dbReference type="RuleBase" id="RU369079"/>
    </source>
</evidence>
<evidence type="ECO:0000256" key="5">
    <source>
        <dbReference type="ARBA" id="ARBA00022692"/>
    </source>
</evidence>
<keyword evidence="2 9" id="KW-0813">Transport</keyword>
<evidence type="ECO:0000256" key="7">
    <source>
        <dbReference type="ARBA" id="ARBA00023136"/>
    </source>
</evidence>
<reference evidence="11 12" key="1">
    <citation type="submission" date="2018-04" db="EMBL/GenBank/DDBJ databases">
        <title>Bordetella sp. HZ20 isolated from seawater.</title>
        <authorList>
            <person name="Sun C."/>
        </authorList>
    </citation>
    <scope>NUCLEOTIDE SEQUENCE [LARGE SCALE GENOMIC DNA]</scope>
    <source>
        <strain evidence="11 12">HZ20</strain>
    </source>
</reference>
<gene>
    <name evidence="11" type="ORF">DBV39_16755</name>
</gene>
<evidence type="ECO:0000256" key="4">
    <source>
        <dbReference type="ARBA" id="ARBA00022519"/>
    </source>
</evidence>
<dbReference type="Proteomes" id="UP000244571">
    <property type="component" value="Chromosome"/>
</dbReference>
<dbReference type="PANTHER" id="PTHR35011:SF10">
    <property type="entry name" value="TRAP TRANSPORTER SMALL PERMEASE PROTEIN"/>
    <property type="match status" value="1"/>
</dbReference>